<dbReference type="PANTHER" id="PTHR45623:SF17">
    <property type="entry name" value="CHROMODOMAIN-HELICASE-DNA-BINDING PROTEIN 3-RELATED"/>
    <property type="match status" value="1"/>
</dbReference>
<dbReference type="PROSITE" id="PS51194">
    <property type="entry name" value="HELICASE_CTER"/>
    <property type="match status" value="1"/>
</dbReference>
<dbReference type="OrthoDB" id="5857104at2759"/>
<evidence type="ECO:0000256" key="1">
    <source>
        <dbReference type="ARBA" id="ARBA00004123"/>
    </source>
</evidence>
<evidence type="ECO:0000313" key="10">
    <source>
        <dbReference type="Proteomes" id="UP000245383"/>
    </source>
</evidence>
<feature type="region of interest" description="Disordered" evidence="6">
    <location>
        <begin position="3148"/>
        <end position="3173"/>
    </location>
</feature>
<dbReference type="Pfam" id="PF00176">
    <property type="entry name" value="SNF2-rel_dom"/>
    <property type="match status" value="1"/>
</dbReference>
<dbReference type="InterPro" id="IPR014001">
    <property type="entry name" value="Helicase_ATP-bd"/>
</dbReference>
<dbReference type="GO" id="GO:0042393">
    <property type="term" value="F:histone binding"/>
    <property type="evidence" value="ECO:0007669"/>
    <property type="project" value="TreeGrafter"/>
</dbReference>
<dbReference type="InterPro" id="IPR027417">
    <property type="entry name" value="P-loop_NTPase"/>
</dbReference>
<feature type="region of interest" description="Disordered" evidence="6">
    <location>
        <begin position="440"/>
        <end position="485"/>
    </location>
</feature>
<evidence type="ECO:0000256" key="3">
    <source>
        <dbReference type="ARBA" id="ARBA00022801"/>
    </source>
</evidence>
<feature type="compositionally biased region" description="Polar residues" evidence="6">
    <location>
        <begin position="2478"/>
        <end position="2518"/>
    </location>
</feature>
<dbReference type="Gene3D" id="3.40.50.10810">
    <property type="entry name" value="Tandem AAA-ATPase domain"/>
    <property type="match status" value="1"/>
</dbReference>
<feature type="compositionally biased region" description="Polar residues" evidence="6">
    <location>
        <begin position="2594"/>
        <end position="2607"/>
    </location>
</feature>
<feature type="region of interest" description="Disordered" evidence="6">
    <location>
        <begin position="2478"/>
        <end position="2569"/>
    </location>
</feature>
<feature type="region of interest" description="Disordered" evidence="6">
    <location>
        <begin position="748"/>
        <end position="768"/>
    </location>
</feature>
<dbReference type="SMART" id="SM00490">
    <property type="entry name" value="HELICc"/>
    <property type="match status" value="1"/>
</dbReference>
<feature type="compositionally biased region" description="Low complexity" evidence="6">
    <location>
        <begin position="2519"/>
        <end position="2532"/>
    </location>
</feature>
<evidence type="ECO:0000313" key="9">
    <source>
        <dbReference type="EMBL" id="PVU96036.1"/>
    </source>
</evidence>
<feature type="compositionally biased region" description="Polar residues" evidence="6">
    <location>
        <begin position="2347"/>
        <end position="2372"/>
    </location>
</feature>
<dbReference type="InterPro" id="IPR038718">
    <property type="entry name" value="SNF2-like_sf"/>
</dbReference>
<feature type="region of interest" description="Disordered" evidence="6">
    <location>
        <begin position="2335"/>
        <end position="2409"/>
    </location>
</feature>
<dbReference type="GO" id="GO:0003677">
    <property type="term" value="F:DNA binding"/>
    <property type="evidence" value="ECO:0007669"/>
    <property type="project" value="TreeGrafter"/>
</dbReference>
<dbReference type="Proteomes" id="UP000245383">
    <property type="component" value="Unassembled WGS sequence"/>
</dbReference>
<dbReference type="CDD" id="cd18793">
    <property type="entry name" value="SF2_C_SNF"/>
    <property type="match status" value="1"/>
</dbReference>
<dbReference type="PANTHER" id="PTHR45623">
    <property type="entry name" value="CHROMODOMAIN-HELICASE-DNA-BINDING PROTEIN 3-RELATED-RELATED"/>
    <property type="match status" value="1"/>
</dbReference>
<keyword evidence="2" id="KW-0547">Nucleotide-binding</keyword>
<feature type="region of interest" description="Disordered" evidence="6">
    <location>
        <begin position="183"/>
        <end position="213"/>
    </location>
</feature>
<feature type="domain" description="Helicase C-terminal" evidence="8">
    <location>
        <begin position="1667"/>
        <end position="1830"/>
    </location>
</feature>
<sequence length="3428" mass="388281">MKKNNRHNNKKLIAKRVSAHKGVEYIYSSSDYRNPTTWCRKDRIYNQDDIETFEKNLLLERQKNLCVDSIDSTNAGVICSIAEARNLFIDKGVFENEKFLSELNSFKKNAANTLIKSKFINDWVPIKLIEKTVDSSGFVYYNFLCKNGCDKWFQLHQLDRYTNLIEDFEHNIEKKAYNYDKANSNRIRSNPSESSSKPNITESSNPSIVSENHPLKKNIASQNNNIIQLNTVEKIKDISKKQSILDSNTIPQSSEPNWDNFEIKLPNSLDVLEIEINPNSKKIKKKIAQDSIKQIELQAKPLKTSRPSKYIPEPVTLRGNSSESVLLKGTVMSNLIKVHKKDKNKLVDDSIQLKSPAKSNLYSSKITQNMPTDKIVSPKKPDSKNYAPSGPKYNIRINEHLKCSEFRAKVLDPKPISSLKPSQSSTDKLVTNPVKSSAFSMKSSLAETVTKTSPPNKNRFEINLDKSSKIQRNNEPSNSLPQKPDQLKSLAEELNIKTIFKDKIGFREKVSMLLNKKESDLDIVSKVTEAPKHDKVDESSKNVHTIETDHEYIIDDTPILELQGQVKFNSSSDFSNVVIQPTKLKSDLISTSLPKDEANFDTKALNSQADNVINSHNKKKDSDLQKKSAFNSIIFLGTDKESLSLNLSYYSNVFSITPLAVDLSKSSSSSSDEAFSNANIYKHSFKTNKIVFDSEDDERSTYSRLRQRNSKNNIHKEDFNSNKHLLNRTLLHKDGQNSISEKYSTRFNLANKQGNDNTNTSRNSLDTYRKNKYNNLEKSIGGSGYGDVSENNAKTKIFTRSRRGRSFSGIHKSSRTSDKPIDYTRFLIPGNNSASNSDNSLSIINSDSEKAINKASKTLENSLGYDSDSRMSCTSESTDTLSKKSLCEFCSKLGTKLTKKPDCTNDKMNTCIDCQLVSHNDCLKSFLKSYKIVEIEGQPPVLDKEIELNVNDMKNNTSWICIFCKTFKSKVKKVLAYRTIGQNNTSDITSSSIINNVKNVCPKETPSGSSLISISTNSSLSSDIITDLVSNEDPIQNTINLNSETLDKTMSAPVNNNTIQPDVQIDWHDKELLVILHGNSYNKLSWIPVFYYKLLNATRYKAVTKNTYPDSLELRKIIIPITFTQVDFFLDFESSDGNEIFIKTQNLRTIVDKSACGSMSHQDYERLYISIKKFYVKWKGLPISDSTYDEPPHPYKNAQEYKIWLKKWNNFQQMRKVSAYTAKNHIDSFERSYFSESRKLRISENKAYAIRKNQLNQAHGLNNKNNLELITNREKLKSKNLEKLKKIDELEKIELNKWVKDNFYEIKEQPEYLNYGKLYPYQLEGINWLLYKWITKESCILADEMGLGKTIQIASFFSILLRLMSPKANSSKMKSIFAQNRLIFPFLVVVPNSLIDQWIRELGNWAPDIVALAYNGSKESKEMISNYLLFRKGSYDSPHNRDLQCHVVVTSYETMTRSEGITTLKKFSGEWQCLVVDEGHRLKNDASKLFHNLNQLKWKHCVLLTGTPVQNHVREIINLMHFVQPKIFSDVVALDKEFENANEEKLGELRKMIQPHFLRRWRDVALNDLLPAKHEIIVPVSLTAWQRELYRAILKKNVRALDLIQKMFEKKTSNLPKHGRSLSLNNVLMQVRKIIDHPYIYDYNTPDFQTIKEAQDHLVKASGKMHLLDLLTRDLLRRGKRILIFAQFKEMLNNLEDYFFRQKIEYLRIDGDTPQPDRLYYVDLFNNNPDKYPIFLATTRAGGVGLNIHTADTVILYSPDWNPQIDMQALSRAYRIGQKKPVLVLRLMTQNSAEERIMQVAAKKVLMDHILIEKMNSTDDNDTVADKDLASTITCGAKDLFDEQNESEVNIFYDETKVVALLDECEKTLLDKDATKRNIDKSIQNKVNTTDITEKIDSNIPLSPDGNMDLNSKKSLFSYARIWDVAKSTENNIDISTNTSDTNLDWINKLKIELENQNKKDEQLGRGFRRKNQVVYFAGRTEENLKSSKSITDLPVINSKEAKTFDKIDHSSDSDFALDLNVIVDNSDDEFESGTSNRSKNIEGAPFKIFTTRQIAQKPADNSPSLLKKSPYLNNNFQTNIPNTNVQNLDSEATVMSTFMNLFQSNPKIKTLINTNMPEMGKYLIIQAVEFGKPNNLHVLLKSASAKSYLEDFHSVANLVIHISSQLDETFLETSKRLAFYLHICCLEAVRLGCRTSDSRFLENALNFVSKHSQSHNGQNMHAPLSTTIPPSPSIASTASAQTSQRIILTNDNSIGQFPTTATNSKFLNTYVGSSTKKDIITNNQHISNVPQNNNSVLPHLLAKKNKDFCGNFVNHTAETLKVSKKNIDIQQNLKNNSRLEKRNEITQKSSQNLHTQSDTFDTNQPLINSIQKPDVGSCPEDNSQSKSTLVENQRHSPNANDDSSLPMKRKVDGLDSALESEQTTKKISILSGQLNDLSASKNIITNASKDINIANDLFPTIAKSPDTLNKLVIISSGENSTNNSPNAKNLRKNQNSNSLDSTRLNQNDTLVVNNQTPLNESENLETTSSTSCINESVVNKPSHQDSSVTESCTDSHNDYSENTSLSKNETIVPAAELKTQDQLNLQDPELLNISNSTKTNTDQNHLSPGVDGNDQPISSTDTNQVNQETNLVIDNPSVDSAAGSLYVSSNSKNLSDSNNSSVGEKRIFSPIDFEYKKLIKAIKISCPIFLSSNTPEIVEKIKQFIKGVLVLLDTIKNNNKQQSTEQCANGIIKIISILCADLINSDIVKLKAPFDIFKQLSDPSILQNIYTQNSNNLKKYCLVHPNIDHNNTFCPSILVPQMYFFTRFLWRIPNIESFSSYKTFKIWYLYQLALYKSNQNNFNANTNTEPSTVNQITNPATLINKLQTLIQTNIYSNSAQQLNIDNTSLNYSKSNYIQNVSNNFSDPLVSNNTFNSNTENNNNTAANFNTLSSWKANQSNSNLNPQNLTQIERQANIHSTNPINQNQNYSKAYFNPNTTIPPSNQSNNPYNESIHLQNPSKLNNFRFSENLNANDYINQSVLSQNNNNISMQNALNKQNYISQNHSSVKRYINTEAINHNMGQYNKFGNGRYTQNLPHLTENPNIVSQMRSNIQKHIEQEVQTLMKDQIQQQLSVIQEQLNSKFEAKISMELENKVQEQLRLQFKKNGESQSLSSSAHNNTNTDGQNLSTNESAFTQGENANLNSFYERSSDAQSSNYRTEITPVYNDLSALAISTSTINAPLNVQEGHNSFVSGNTLYNKDMIKSSEISSANSFELSKESFLKNGPNISNKDPAHNNKEIQVNVKAITLSSLINDCPLCGLDTFPHVANDCPFKNNVSELVLRRDAIKIRNDLPENLKEMVKPCLVQVYSELSLPSAKRTRLEYSTVGIKAQTTSNETINFELLSLNKINVFSECNITPTWNNIATALKTTPNNNVAGIDTIPSKL</sequence>
<dbReference type="Pfam" id="PF00271">
    <property type="entry name" value="Helicase_C"/>
    <property type="match status" value="1"/>
</dbReference>
<dbReference type="GO" id="GO:0140658">
    <property type="term" value="F:ATP-dependent chromatin remodeler activity"/>
    <property type="evidence" value="ECO:0007669"/>
    <property type="project" value="TreeGrafter"/>
</dbReference>
<dbReference type="GO" id="GO:0000785">
    <property type="term" value="C:chromatin"/>
    <property type="evidence" value="ECO:0007669"/>
    <property type="project" value="TreeGrafter"/>
</dbReference>
<dbReference type="PROSITE" id="PS51192">
    <property type="entry name" value="HELICASE_ATP_BIND_1"/>
    <property type="match status" value="1"/>
</dbReference>
<feature type="compositionally biased region" description="Polar residues" evidence="6">
    <location>
        <begin position="748"/>
        <end position="766"/>
    </location>
</feature>
<evidence type="ECO:0000256" key="4">
    <source>
        <dbReference type="ARBA" id="ARBA00022840"/>
    </source>
</evidence>
<feature type="compositionally biased region" description="Polar residues" evidence="6">
    <location>
        <begin position="2533"/>
        <end position="2553"/>
    </location>
</feature>
<feature type="region of interest" description="Disordered" evidence="6">
    <location>
        <begin position="366"/>
        <end position="391"/>
    </location>
</feature>
<comment type="subcellular location">
    <subcellularLocation>
        <location evidence="1">Nucleus</location>
    </subcellularLocation>
</comment>
<dbReference type="InterPro" id="IPR001650">
    <property type="entry name" value="Helicase_C-like"/>
</dbReference>
<dbReference type="GO" id="GO:0003682">
    <property type="term" value="F:chromatin binding"/>
    <property type="evidence" value="ECO:0007669"/>
    <property type="project" value="TreeGrafter"/>
</dbReference>
<keyword evidence="10" id="KW-1185">Reference proteome</keyword>
<feature type="compositionally biased region" description="Basic and acidic residues" evidence="6">
    <location>
        <begin position="458"/>
        <end position="468"/>
    </location>
</feature>
<comment type="caution">
    <text evidence="9">The sequence shown here is derived from an EMBL/GenBank/DDBJ whole genome shotgun (WGS) entry which is preliminary data.</text>
</comment>
<reference evidence="9 10" key="1">
    <citation type="journal article" date="2018" name="MBio">
        <title>Comparative Genomics Reveals the Core Gene Toolbox for the Fungus-Insect Symbiosis.</title>
        <authorList>
            <person name="Wang Y."/>
            <person name="Stata M."/>
            <person name="Wang W."/>
            <person name="Stajich J.E."/>
            <person name="White M.M."/>
            <person name="Moncalvo J.M."/>
        </authorList>
    </citation>
    <scope>NUCLEOTIDE SEQUENCE [LARGE SCALE GENOMIC DNA]</scope>
    <source>
        <strain evidence="9 10">SWE-8-4</strain>
    </source>
</reference>
<proteinExistence type="predicted"/>
<feature type="domain" description="Helicase ATP-binding" evidence="7">
    <location>
        <begin position="1330"/>
        <end position="1526"/>
    </location>
</feature>
<dbReference type="STRING" id="133385.A0A2T9YUR6"/>
<feature type="compositionally biased region" description="Polar residues" evidence="6">
    <location>
        <begin position="183"/>
        <end position="210"/>
    </location>
</feature>
<protein>
    <submittedName>
        <fullName evidence="9">Uncharacterized protein</fullName>
    </submittedName>
</protein>
<evidence type="ECO:0000259" key="8">
    <source>
        <dbReference type="PROSITE" id="PS51194"/>
    </source>
</evidence>
<dbReference type="Gene3D" id="3.40.50.300">
    <property type="entry name" value="P-loop containing nucleotide triphosphate hydrolases"/>
    <property type="match status" value="1"/>
</dbReference>
<evidence type="ECO:0000256" key="2">
    <source>
        <dbReference type="ARBA" id="ARBA00022741"/>
    </source>
</evidence>
<feature type="compositionally biased region" description="Polar residues" evidence="6">
    <location>
        <begin position="3150"/>
        <end position="3173"/>
    </location>
</feature>
<dbReference type="InterPro" id="IPR000330">
    <property type="entry name" value="SNF2_N"/>
</dbReference>
<evidence type="ECO:0000256" key="5">
    <source>
        <dbReference type="ARBA" id="ARBA00023242"/>
    </source>
</evidence>
<organism evidence="9 10">
    <name type="scientific">Smittium simulii</name>
    <dbReference type="NCBI Taxonomy" id="133385"/>
    <lineage>
        <taxon>Eukaryota</taxon>
        <taxon>Fungi</taxon>
        <taxon>Fungi incertae sedis</taxon>
        <taxon>Zoopagomycota</taxon>
        <taxon>Kickxellomycotina</taxon>
        <taxon>Harpellomycetes</taxon>
        <taxon>Harpellales</taxon>
        <taxon>Legeriomycetaceae</taxon>
        <taxon>Smittium</taxon>
    </lineage>
</organism>
<name>A0A2T9YUR6_9FUNG</name>
<gene>
    <name evidence="9" type="ORF">BB561_001439</name>
</gene>
<feature type="compositionally biased region" description="Polar residues" evidence="6">
    <location>
        <begin position="2381"/>
        <end position="2404"/>
    </location>
</feature>
<dbReference type="GO" id="GO:0016887">
    <property type="term" value="F:ATP hydrolysis activity"/>
    <property type="evidence" value="ECO:0007669"/>
    <property type="project" value="TreeGrafter"/>
</dbReference>
<feature type="compositionally biased region" description="Polar residues" evidence="6">
    <location>
        <begin position="440"/>
        <end position="456"/>
    </location>
</feature>
<keyword evidence="3" id="KW-0378">Hydrolase</keyword>
<dbReference type="GO" id="GO:0005524">
    <property type="term" value="F:ATP binding"/>
    <property type="evidence" value="ECO:0007669"/>
    <property type="project" value="InterPro"/>
</dbReference>
<feature type="region of interest" description="Disordered" evidence="6">
    <location>
        <begin position="2594"/>
        <end position="2623"/>
    </location>
</feature>
<dbReference type="SMART" id="SM00487">
    <property type="entry name" value="DEXDc"/>
    <property type="match status" value="1"/>
</dbReference>
<feature type="compositionally biased region" description="Polar residues" evidence="6">
    <location>
        <begin position="470"/>
        <end position="481"/>
    </location>
</feature>
<dbReference type="GO" id="GO:0005634">
    <property type="term" value="C:nucleus"/>
    <property type="evidence" value="ECO:0007669"/>
    <property type="project" value="UniProtKB-SubCell"/>
</dbReference>
<dbReference type="CDD" id="cd17919">
    <property type="entry name" value="DEXHc_Snf"/>
    <property type="match status" value="1"/>
</dbReference>
<keyword evidence="4" id="KW-0067">ATP-binding</keyword>
<accession>A0A2T9YUR6</accession>
<dbReference type="EMBL" id="MBFR01000042">
    <property type="protein sequence ID" value="PVU96036.1"/>
    <property type="molecule type" value="Genomic_DNA"/>
</dbReference>
<keyword evidence="5" id="KW-0539">Nucleus</keyword>
<dbReference type="SUPFAM" id="SSF52540">
    <property type="entry name" value="P-loop containing nucleoside triphosphate hydrolases"/>
    <property type="match status" value="2"/>
</dbReference>
<evidence type="ECO:0000259" key="7">
    <source>
        <dbReference type="PROSITE" id="PS51192"/>
    </source>
</evidence>
<dbReference type="InterPro" id="IPR049730">
    <property type="entry name" value="SNF2/RAD54-like_C"/>
</dbReference>
<evidence type="ECO:0000256" key="6">
    <source>
        <dbReference type="SAM" id="MobiDB-lite"/>
    </source>
</evidence>